<dbReference type="InterPro" id="IPR052176">
    <property type="entry name" value="Glycosyl_Hydrlase_43_Enz"/>
</dbReference>
<keyword evidence="5" id="KW-0326">Glycosidase</keyword>
<dbReference type="Pfam" id="PF18962">
    <property type="entry name" value="Por_Secre_tail"/>
    <property type="match status" value="1"/>
</dbReference>
<evidence type="ECO:0000256" key="6">
    <source>
        <dbReference type="PIRSR" id="PIRSR606710-1"/>
    </source>
</evidence>
<reference evidence="9 10" key="1">
    <citation type="submission" date="2019-07" db="EMBL/GenBank/DDBJ databases">
        <title>Hymenobacter sp. straun FUR1 Genome sequencing and assembly.</title>
        <authorList>
            <person name="Chhetri G."/>
        </authorList>
    </citation>
    <scope>NUCLEOTIDE SEQUENCE [LARGE SCALE GENOMIC DNA]</scope>
    <source>
        <strain evidence="9 10">Fur1</strain>
    </source>
</reference>
<dbReference type="EMBL" id="VMRJ01000005">
    <property type="protein sequence ID" value="TVT38368.1"/>
    <property type="molecule type" value="Genomic_DNA"/>
</dbReference>
<dbReference type="InterPro" id="IPR023296">
    <property type="entry name" value="Glyco_hydro_beta-prop_sf"/>
</dbReference>
<evidence type="ECO:0000256" key="7">
    <source>
        <dbReference type="PIRSR" id="PIRSR606710-2"/>
    </source>
</evidence>
<evidence type="ECO:0000313" key="10">
    <source>
        <dbReference type="Proteomes" id="UP000317624"/>
    </source>
</evidence>
<dbReference type="SUPFAM" id="SSF50370">
    <property type="entry name" value="Ricin B-like lectins"/>
    <property type="match status" value="2"/>
</dbReference>
<evidence type="ECO:0000313" key="9">
    <source>
        <dbReference type="EMBL" id="TVT38368.1"/>
    </source>
</evidence>
<dbReference type="Proteomes" id="UP000317624">
    <property type="component" value="Unassembled WGS sequence"/>
</dbReference>
<protein>
    <submittedName>
        <fullName evidence="9">Family 43 glycosylhydrolase</fullName>
    </submittedName>
</protein>
<dbReference type="Gene3D" id="2.80.10.50">
    <property type="match status" value="6"/>
</dbReference>
<dbReference type="InterPro" id="IPR006710">
    <property type="entry name" value="Glyco_hydro_43"/>
</dbReference>
<sequence length="729" mass="79599">MSKALLSARPVRRFWSGVLALLLLLSLRTLGQTTSGNPILAGYQADPEMNYFNGTYYIYPTTDGNSLGGQFHAFSSTDLTNWTDRGVVFDLGRQTTWATYNGWAPSVVARNGKYYYYYTAHNNATNTPSIGVAVGTTPIGPFTDNGQPLLTPALSNNITQDVIDPMVFIDDDGQAYIYYGGSSGARMVVRKLNPDMVSLTNDAPRDITPQNYTEAPYLVKRNGRYYMTYSNGRWFDDSYNVQYSTSTSPTGPWTYGGSVLSSDAKRFGPGHHSITQFPGCDDYYIVYHRYQDKTYKTRQVAVDHLTFNNDGSIQKVNMTSYGVAPRAAGSACPISPMLVSGGLYKLTHKDTDQVLDVDNGSTTPGANVQQWTDNGTNAQRWTVTVQADGHYKLLNKNSGQALDVDNASIAPGANVQQFTDNNSDAQRWQMQAMSGGFYKLLHKGTDQALDVASNSVSPGANVQQWTDNGNDAQRWQFTLAEQPIVSGGVYRLTHKGTTQCLEIPSNSSSPGTAVQQYTDNGNDAQRWVITLMPDGYYKFTHRNTNQCLEVASNSTAPGATVQQYTDNGNDAQRWQIVPLGDGYCKIVHKGATLCLDVDNNLSDPGTGVHQWTDNGNDAQRWRLDLMPQTAGTTPLATHNAATTTAPLMVYPNPSTGRVTFVVTPTQTGRVSLDVYDVQGRLVRHLADAAGAAGQATEYPLDGTTWAPGVYTVRLSSAGQVTHGRLVLVH</sequence>
<dbReference type="PANTHER" id="PTHR43772:SF2">
    <property type="entry name" value="PUTATIVE (AFU_ORTHOLOGUE AFUA_2G04480)-RELATED"/>
    <property type="match status" value="1"/>
</dbReference>
<evidence type="ECO:0000256" key="4">
    <source>
        <dbReference type="ARBA" id="ARBA00023277"/>
    </source>
</evidence>
<evidence type="ECO:0000259" key="8">
    <source>
        <dbReference type="SMART" id="SM00458"/>
    </source>
</evidence>
<dbReference type="Pfam" id="PF14200">
    <property type="entry name" value="RicinB_lectin_2"/>
    <property type="match status" value="3"/>
</dbReference>
<organism evidence="9 10">
    <name type="scientific">Hymenobacter setariae</name>
    <dbReference type="NCBI Taxonomy" id="2594794"/>
    <lineage>
        <taxon>Bacteria</taxon>
        <taxon>Pseudomonadati</taxon>
        <taxon>Bacteroidota</taxon>
        <taxon>Cytophagia</taxon>
        <taxon>Cytophagales</taxon>
        <taxon>Hymenobacteraceae</taxon>
        <taxon>Hymenobacter</taxon>
    </lineage>
</organism>
<dbReference type="InterPro" id="IPR035992">
    <property type="entry name" value="Ricin_B-like_lectins"/>
</dbReference>
<dbReference type="PANTHER" id="PTHR43772">
    <property type="entry name" value="ENDO-1,4-BETA-XYLANASE"/>
    <property type="match status" value="1"/>
</dbReference>
<evidence type="ECO:0000256" key="2">
    <source>
        <dbReference type="ARBA" id="ARBA00022651"/>
    </source>
</evidence>
<dbReference type="PROSITE" id="PS50231">
    <property type="entry name" value="RICIN_B_LECTIN"/>
    <property type="match status" value="2"/>
</dbReference>
<feature type="active site" description="Proton donor" evidence="6">
    <location>
        <position position="214"/>
    </location>
</feature>
<name>A0A558BPE4_9BACT</name>
<comment type="similarity">
    <text evidence="1">Belongs to the glycosyl hydrolase 43 family.</text>
</comment>
<dbReference type="Gene3D" id="2.60.40.4070">
    <property type="match status" value="1"/>
</dbReference>
<dbReference type="AlphaFoldDB" id="A0A558BPE4"/>
<feature type="domain" description="Ricin B lectin" evidence="8">
    <location>
        <begin position="487"/>
        <end position="624"/>
    </location>
</feature>
<feature type="domain" description="Ricin B lectin" evidence="8">
    <location>
        <begin position="341"/>
        <end position="478"/>
    </location>
</feature>
<evidence type="ECO:0000256" key="3">
    <source>
        <dbReference type="ARBA" id="ARBA00022801"/>
    </source>
</evidence>
<dbReference type="NCBIfam" id="TIGR04183">
    <property type="entry name" value="Por_Secre_tail"/>
    <property type="match status" value="1"/>
</dbReference>
<proteinExistence type="inferred from homology"/>
<keyword evidence="2" id="KW-0858">Xylan degradation</keyword>
<dbReference type="SMART" id="SM00458">
    <property type="entry name" value="RICIN"/>
    <property type="match status" value="2"/>
</dbReference>
<dbReference type="CDD" id="cd00161">
    <property type="entry name" value="beta-trefoil_Ricin-like"/>
    <property type="match status" value="2"/>
</dbReference>
<keyword evidence="2" id="KW-0624">Polysaccharide degradation</keyword>
<dbReference type="Pfam" id="PF04616">
    <property type="entry name" value="Glyco_hydro_43"/>
    <property type="match status" value="1"/>
</dbReference>
<evidence type="ECO:0000256" key="1">
    <source>
        <dbReference type="ARBA" id="ARBA00009865"/>
    </source>
</evidence>
<gene>
    <name evidence="9" type="ORF">FNT36_19420</name>
</gene>
<accession>A0A558BPE4</accession>
<dbReference type="InterPro" id="IPR026444">
    <property type="entry name" value="Secre_tail"/>
</dbReference>
<dbReference type="GO" id="GO:0004553">
    <property type="term" value="F:hydrolase activity, hydrolyzing O-glycosyl compounds"/>
    <property type="evidence" value="ECO:0007669"/>
    <property type="project" value="InterPro"/>
</dbReference>
<keyword evidence="4" id="KW-0119">Carbohydrate metabolism</keyword>
<keyword evidence="10" id="KW-1185">Reference proteome</keyword>
<dbReference type="OrthoDB" id="9801455at2"/>
<dbReference type="Gene3D" id="2.115.10.20">
    <property type="entry name" value="Glycosyl hydrolase domain, family 43"/>
    <property type="match status" value="1"/>
</dbReference>
<dbReference type="InterPro" id="IPR000772">
    <property type="entry name" value="Ricin_B_lectin"/>
</dbReference>
<dbReference type="GO" id="GO:0045493">
    <property type="term" value="P:xylan catabolic process"/>
    <property type="evidence" value="ECO:0007669"/>
    <property type="project" value="UniProtKB-KW"/>
</dbReference>
<feature type="site" description="Important for catalytic activity, responsible for pKa modulation of the active site Glu and correct orientation of both the proton donor and substrate" evidence="7">
    <location>
        <position position="164"/>
    </location>
</feature>
<dbReference type="RefSeq" id="WP_144851170.1">
    <property type="nucleotide sequence ID" value="NZ_VMRJ01000005.1"/>
</dbReference>
<dbReference type="SUPFAM" id="SSF75005">
    <property type="entry name" value="Arabinanase/levansucrase/invertase"/>
    <property type="match status" value="1"/>
</dbReference>
<comment type="caution">
    <text evidence="9">The sequence shown here is derived from an EMBL/GenBank/DDBJ whole genome shotgun (WGS) entry which is preliminary data.</text>
</comment>
<feature type="active site" description="Proton acceptor" evidence="6">
    <location>
        <position position="46"/>
    </location>
</feature>
<dbReference type="CDD" id="cd09004">
    <property type="entry name" value="GH43_bXyl-like"/>
    <property type="match status" value="1"/>
</dbReference>
<evidence type="ECO:0000256" key="5">
    <source>
        <dbReference type="ARBA" id="ARBA00023295"/>
    </source>
</evidence>
<keyword evidence="3 9" id="KW-0378">Hydrolase</keyword>